<dbReference type="AlphaFoldDB" id="A0A166A3G6"/>
<sequence>MIWTNCGLRPVAISFAYDRPVPSPIHRSIFSANSASDADDSADSINSRVHLLPSRMCL</sequence>
<accession>A0A166A3G6</accession>
<evidence type="ECO:0000313" key="1">
    <source>
        <dbReference type="EMBL" id="KZP11216.1"/>
    </source>
</evidence>
<name>A0A166A3G6_9AGAM</name>
<dbReference type="Proteomes" id="UP000076532">
    <property type="component" value="Unassembled WGS sequence"/>
</dbReference>
<proteinExistence type="predicted"/>
<gene>
    <name evidence="1" type="ORF">FIBSPDRAFT_871715</name>
</gene>
<reference evidence="1 2" key="1">
    <citation type="journal article" date="2016" name="Mol. Biol. Evol.">
        <title>Comparative Genomics of Early-Diverging Mushroom-Forming Fungi Provides Insights into the Origins of Lignocellulose Decay Capabilities.</title>
        <authorList>
            <person name="Nagy L.G."/>
            <person name="Riley R."/>
            <person name="Tritt A."/>
            <person name="Adam C."/>
            <person name="Daum C."/>
            <person name="Floudas D."/>
            <person name="Sun H."/>
            <person name="Yadav J.S."/>
            <person name="Pangilinan J."/>
            <person name="Larsson K.H."/>
            <person name="Matsuura K."/>
            <person name="Barry K."/>
            <person name="Labutti K."/>
            <person name="Kuo R."/>
            <person name="Ohm R.A."/>
            <person name="Bhattacharya S.S."/>
            <person name="Shirouzu T."/>
            <person name="Yoshinaga Y."/>
            <person name="Martin F.M."/>
            <person name="Grigoriev I.V."/>
            <person name="Hibbett D.S."/>
        </authorList>
    </citation>
    <scope>NUCLEOTIDE SEQUENCE [LARGE SCALE GENOMIC DNA]</scope>
    <source>
        <strain evidence="1 2">CBS 109695</strain>
    </source>
</reference>
<dbReference type="EMBL" id="KV417666">
    <property type="protein sequence ID" value="KZP11216.1"/>
    <property type="molecule type" value="Genomic_DNA"/>
</dbReference>
<evidence type="ECO:0000313" key="2">
    <source>
        <dbReference type="Proteomes" id="UP000076532"/>
    </source>
</evidence>
<organism evidence="1 2">
    <name type="scientific">Athelia psychrophila</name>
    <dbReference type="NCBI Taxonomy" id="1759441"/>
    <lineage>
        <taxon>Eukaryota</taxon>
        <taxon>Fungi</taxon>
        <taxon>Dikarya</taxon>
        <taxon>Basidiomycota</taxon>
        <taxon>Agaricomycotina</taxon>
        <taxon>Agaricomycetes</taxon>
        <taxon>Agaricomycetidae</taxon>
        <taxon>Atheliales</taxon>
        <taxon>Atheliaceae</taxon>
        <taxon>Athelia</taxon>
    </lineage>
</organism>
<protein>
    <submittedName>
        <fullName evidence="1">Uncharacterized protein</fullName>
    </submittedName>
</protein>
<keyword evidence="2" id="KW-1185">Reference proteome</keyword>